<dbReference type="Gene3D" id="1.10.510.10">
    <property type="entry name" value="Transferase(Phosphotransferase) domain 1"/>
    <property type="match status" value="1"/>
</dbReference>
<proteinExistence type="predicted"/>
<dbReference type="SUPFAM" id="SSF56112">
    <property type="entry name" value="Protein kinase-like (PK-like)"/>
    <property type="match status" value="1"/>
</dbReference>
<dbReference type="AlphaFoldDB" id="A0A9N8ZD44"/>
<sequence length="481" mass="54991">MDDNTPIANFLNNFVGEGKTRQDQATAVTEIFIDQWITTLGDCKKFTAEDLKEWKVPAMVVKGLDEQGFLKPSTDQELLVHDYEDVATFFPEFHNFPTINELQGCLERPPTKLIPVREQVLDSDLAHIRSHVTLSRKSNSPELSRLFENAIKAQSPSATVPLKRPDLLCWMHSVLVLKGEEKETVEDLSTAEQELLQTWSPIYFGNLQYMFGYAAAGTLIRFYAIDSSMNITNISREFDLSHVTDRVLTVATALNMAQCIQHFVHQLPTTYTMTLPLYATIKRTYSEIMFLENRVRKKIKSFGVQYRFSTFEDLKTIYRKTESTQHIIHKFGMSRLEGTTYTVELHPVGFRRHPKSLLELKCAIRCILKALCALHQAGFVHKNICWENIIVSANDSTDWILIDLEHAGKIGSVSYQLQWWPHGVGLGAEPYNPRCDLYLVGELIRLSGMILGDADIAFMNNLQEMPKHYTAMKALKDSWFI</sequence>
<dbReference type="Proteomes" id="UP000789739">
    <property type="component" value="Unassembled WGS sequence"/>
</dbReference>
<evidence type="ECO:0000313" key="2">
    <source>
        <dbReference type="Proteomes" id="UP000789739"/>
    </source>
</evidence>
<dbReference type="OrthoDB" id="1668230at2759"/>
<evidence type="ECO:0000313" key="1">
    <source>
        <dbReference type="EMBL" id="CAG8489374.1"/>
    </source>
</evidence>
<dbReference type="EMBL" id="CAJVPI010000146">
    <property type="protein sequence ID" value="CAG8489374.1"/>
    <property type="molecule type" value="Genomic_DNA"/>
</dbReference>
<keyword evidence="2" id="KW-1185">Reference proteome</keyword>
<protein>
    <submittedName>
        <fullName evidence="1">715_t:CDS:1</fullName>
    </submittedName>
</protein>
<reference evidence="1" key="1">
    <citation type="submission" date="2021-06" db="EMBL/GenBank/DDBJ databases">
        <authorList>
            <person name="Kallberg Y."/>
            <person name="Tangrot J."/>
            <person name="Rosling A."/>
        </authorList>
    </citation>
    <scope>NUCLEOTIDE SEQUENCE</scope>
    <source>
        <strain evidence="1">BR232B</strain>
    </source>
</reference>
<dbReference type="InterPro" id="IPR011009">
    <property type="entry name" value="Kinase-like_dom_sf"/>
</dbReference>
<name>A0A9N8ZD44_9GLOM</name>
<accession>A0A9N8ZD44</accession>
<organism evidence="1 2">
    <name type="scientific">Paraglomus brasilianum</name>
    <dbReference type="NCBI Taxonomy" id="144538"/>
    <lineage>
        <taxon>Eukaryota</taxon>
        <taxon>Fungi</taxon>
        <taxon>Fungi incertae sedis</taxon>
        <taxon>Mucoromycota</taxon>
        <taxon>Glomeromycotina</taxon>
        <taxon>Glomeromycetes</taxon>
        <taxon>Paraglomerales</taxon>
        <taxon>Paraglomeraceae</taxon>
        <taxon>Paraglomus</taxon>
    </lineage>
</organism>
<comment type="caution">
    <text evidence="1">The sequence shown here is derived from an EMBL/GenBank/DDBJ whole genome shotgun (WGS) entry which is preliminary data.</text>
</comment>
<gene>
    <name evidence="1" type="ORF">PBRASI_LOCUS2017</name>
</gene>